<dbReference type="EMBL" id="CASHTH010003861">
    <property type="protein sequence ID" value="CAI8050386.1"/>
    <property type="molecule type" value="Genomic_DNA"/>
</dbReference>
<feature type="compositionally biased region" description="Polar residues" evidence="12">
    <location>
        <begin position="48"/>
        <end position="57"/>
    </location>
</feature>
<feature type="region of interest" description="Disordered" evidence="12">
    <location>
        <begin position="1"/>
        <end position="57"/>
    </location>
</feature>
<dbReference type="GO" id="GO:0005813">
    <property type="term" value="C:centrosome"/>
    <property type="evidence" value="ECO:0007669"/>
    <property type="project" value="TreeGrafter"/>
</dbReference>
<evidence type="ECO:0000256" key="10">
    <source>
        <dbReference type="ARBA" id="ARBA00030722"/>
    </source>
</evidence>
<comment type="caution">
    <text evidence="13">The sequence shown here is derived from an EMBL/GenBank/DDBJ whole genome shotgun (WGS) entry which is preliminary data.</text>
</comment>
<feature type="region of interest" description="Disordered" evidence="12">
    <location>
        <begin position="278"/>
        <end position="351"/>
    </location>
</feature>
<evidence type="ECO:0000256" key="6">
    <source>
        <dbReference type="ARBA" id="ARBA00022776"/>
    </source>
</evidence>
<dbReference type="AlphaFoldDB" id="A0AA35TMM6"/>
<dbReference type="InterPro" id="IPR031387">
    <property type="entry name" value="SPICE1"/>
</dbReference>
<dbReference type="GO" id="GO:0005814">
    <property type="term" value="C:centriole"/>
    <property type="evidence" value="ECO:0007669"/>
    <property type="project" value="UniProtKB-SubCell"/>
</dbReference>
<evidence type="ECO:0000313" key="13">
    <source>
        <dbReference type="EMBL" id="CAI8050386.1"/>
    </source>
</evidence>
<feature type="region of interest" description="Disordered" evidence="12">
    <location>
        <begin position="720"/>
        <end position="766"/>
    </location>
</feature>
<feature type="compositionally biased region" description="Low complexity" evidence="12">
    <location>
        <begin position="293"/>
        <end position="306"/>
    </location>
</feature>
<organism evidence="13 14">
    <name type="scientific">Geodia barretti</name>
    <name type="common">Barrett's horny sponge</name>
    <dbReference type="NCBI Taxonomy" id="519541"/>
    <lineage>
        <taxon>Eukaryota</taxon>
        <taxon>Metazoa</taxon>
        <taxon>Porifera</taxon>
        <taxon>Demospongiae</taxon>
        <taxon>Heteroscleromorpha</taxon>
        <taxon>Tetractinellida</taxon>
        <taxon>Astrophorina</taxon>
        <taxon>Geodiidae</taxon>
        <taxon>Geodia</taxon>
    </lineage>
</organism>
<dbReference type="PANTHER" id="PTHR31167:SF3">
    <property type="entry name" value="SPINDLE AND CENTRIOLE-ASSOCIATED PROTEIN 1"/>
    <property type="match status" value="1"/>
</dbReference>
<proteinExistence type="predicted"/>
<feature type="compositionally biased region" description="Polar residues" evidence="12">
    <location>
        <begin position="280"/>
        <end position="292"/>
    </location>
</feature>
<dbReference type="GO" id="GO:0051301">
    <property type="term" value="P:cell division"/>
    <property type="evidence" value="ECO:0007669"/>
    <property type="project" value="UniProtKB-KW"/>
</dbReference>
<sequence>SGERGGCEVRERVEGDELSSISHTGSQQGGGNVTVDSNMDLPKGGVSGPTSGHPQNTIALQNQHHPLEIAHKMPSFVTARPTTTATSGSSRTILANQPAFVQESSHSVSRNQRVRRLPPGRATTTGAASNGIHDDLSVLQKLVQDLERELLDYEKTSGYSFPVKKPAAAQSGTFTSLTASLLASVTKLTHYLKQSEVQLKGEVAVRNQLLHAMGEQQNLMDALTADVVKLQEENSSLKSGLQQLEQTTAQHTKTLQEDVLELRTKICALEQIKPFPVKSSVATSQPTGSNGEASASAMTSPPASFAKASPERVVDNCDSSIPPSPQHFYSSRLAPSITNTQGPPLDASLGPTPVLPSSMKSFLPHPAMFYHPWSLANTGPGMESTPALYQTPADGLTKPSLYLPFTPTPLSALSVPQVTPRLSMTTLSPPGVSVSPLPLGSASQTPPISLPAPNVNVSDSFLSQVPSFSVPPSGVGVPLSLAPQFPSITLPPSNVNDSPVSLVSQAAVYVPRSSVSGCALPLSLPSQPPPAYQPTRTLPFQPMPLQQSSLSSHRPPSNPAVSVQLPPLPPLSLPYSWEAPVATLPSLSRGTTVHTLSPAPRTNPTSLATVTLRKTATTVPAPPMTQPDLSLSLSSLPAPEGTSRRSEVSPSQSSESSLDIEASLARMSSLARSVLQELAQDRGHLLSNSSQSPHSYSTPFPPPPGQKRYLSAVESVGSSMTTVTSLDSELTPPSVDSLATQESHQLHDLPTPSSTVKDSPTSVSTQ</sequence>
<gene>
    <name evidence="13" type="ORF">GBAR_LOCUS27671</name>
</gene>
<evidence type="ECO:0000256" key="5">
    <source>
        <dbReference type="ARBA" id="ARBA00022618"/>
    </source>
</evidence>
<name>A0AA35TMM6_GEOBA</name>
<dbReference type="GO" id="GO:0046599">
    <property type="term" value="P:regulation of centriole replication"/>
    <property type="evidence" value="ECO:0007669"/>
    <property type="project" value="TreeGrafter"/>
</dbReference>
<keyword evidence="7 11" id="KW-0175">Coiled coil</keyword>
<evidence type="ECO:0000256" key="12">
    <source>
        <dbReference type="SAM" id="MobiDB-lite"/>
    </source>
</evidence>
<dbReference type="GO" id="GO:0005819">
    <property type="term" value="C:spindle"/>
    <property type="evidence" value="ECO:0007669"/>
    <property type="project" value="UniProtKB-SubCell"/>
</dbReference>
<dbReference type="PANTHER" id="PTHR31167">
    <property type="entry name" value="SPINDLE AND CENTRIOLE ASSOCIATED PROTEIN 1 SPICE1"/>
    <property type="match status" value="1"/>
</dbReference>
<dbReference type="GO" id="GO:0090307">
    <property type="term" value="P:mitotic spindle assembly"/>
    <property type="evidence" value="ECO:0007669"/>
    <property type="project" value="InterPro"/>
</dbReference>
<feature type="coiled-coil region" evidence="11">
    <location>
        <begin position="213"/>
        <end position="247"/>
    </location>
</feature>
<protein>
    <recommendedName>
        <fullName evidence="3">Spindle and centriole-associated protein 1</fullName>
    </recommendedName>
    <alternativeName>
        <fullName evidence="10">Coiled-coil domain-containing protein 52</fullName>
    </alternativeName>
</protein>
<keyword evidence="5" id="KW-0132">Cell division</keyword>
<keyword evidence="8" id="KW-0206">Cytoskeleton</keyword>
<feature type="compositionally biased region" description="Basic and acidic residues" evidence="12">
    <location>
        <begin position="1"/>
        <end position="15"/>
    </location>
</feature>
<evidence type="ECO:0000313" key="14">
    <source>
        <dbReference type="Proteomes" id="UP001174909"/>
    </source>
</evidence>
<feature type="region of interest" description="Disordered" evidence="12">
    <location>
        <begin position="618"/>
        <end position="660"/>
    </location>
</feature>
<dbReference type="GO" id="GO:0051310">
    <property type="term" value="P:metaphase chromosome alignment"/>
    <property type="evidence" value="ECO:0007669"/>
    <property type="project" value="TreeGrafter"/>
</dbReference>
<evidence type="ECO:0000256" key="9">
    <source>
        <dbReference type="ARBA" id="ARBA00023306"/>
    </source>
</evidence>
<evidence type="ECO:0000256" key="4">
    <source>
        <dbReference type="ARBA" id="ARBA00022490"/>
    </source>
</evidence>
<reference evidence="13" key="1">
    <citation type="submission" date="2023-03" db="EMBL/GenBank/DDBJ databases">
        <authorList>
            <person name="Steffen K."/>
            <person name="Cardenas P."/>
        </authorList>
    </citation>
    <scope>NUCLEOTIDE SEQUENCE</scope>
</reference>
<feature type="compositionally biased region" description="Low complexity" evidence="12">
    <location>
        <begin position="648"/>
        <end position="660"/>
    </location>
</feature>
<comment type="subcellular location">
    <subcellularLocation>
        <location evidence="1">Cytoplasm</location>
        <location evidence="1">Cytoskeleton</location>
        <location evidence="1">Microtubule organizing center</location>
        <location evidence="1">Centrosome</location>
        <location evidence="1">Centriole</location>
    </subcellularLocation>
    <subcellularLocation>
        <location evidence="2">Cytoplasm</location>
        <location evidence="2">Cytoskeleton</location>
        <location evidence="2">Spindle</location>
    </subcellularLocation>
</comment>
<feature type="region of interest" description="Disordered" evidence="12">
    <location>
        <begin position="526"/>
        <end position="561"/>
    </location>
</feature>
<evidence type="ECO:0000256" key="2">
    <source>
        <dbReference type="ARBA" id="ARBA00004186"/>
    </source>
</evidence>
<feature type="non-terminal residue" evidence="13">
    <location>
        <position position="766"/>
    </location>
</feature>
<keyword evidence="6" id="KW-0498">Mitosis</keyword>
<keyword evidence="9" id="KW-0131">Cell cycle</keyword>
<feature type="compositionally biased region" description="Polar residues" evidence="12">
    <location>
        <begin position="751"/>
        <end position="766"/>
    </location>
</feature>
<evidence type="ECO:0000256" key="7">
    <source>
        <dbReference type="ARBA" id="ARBA00023054"/>
    </source>
</evidence>
<keyword evidence="4" id="KW-0963">Cytoplasm</keyword>
<accession>A0AA35TMM6</accession>
<evidence type="ECO:0000256" key="8">
    <source>
        <dbReference type="ARBA" id="ARBA00023212"/>
    </source>
</evidence>
<evidence type="ECO:0000256" key="1">
    <source>
        <dbReference type="ARBA" id="ARBA00004114"/>
    </source>
</evidence>
<dbReference type="Pfam" id="PF15678">
    <property type="entry name" value="SPICE"/>
    <property type="match status" value="1"/>
</dbReference>
<evidence type="ECO:0000256" key="11">
    <source>
        <dbReference type="SAM" id="Coils"/>
    </source>
</evidence>
<feature type="region of interest" description="Disordered" evidence="12">
    <location>
        <begin position="685"/>
        <end position="708"/>
    </location>
</feature>
<dbReference type="Proteomes" id="UP001174909">
    <property type="component" value="Unassembled WGS sequence"/>
</dbReference>
<feature type="compositionally biased region" description="Low complexity" evidence="12">
    <location>
        <begin position="538"/>
        <end position="552"/>
    </location>
</feature>
<keyword evidence="14" id="KW-1185">Reference proteome</keyword>
<evidence type="ECO:0000256" key="3">
    <source>
        <dbReference type="ARBA" id="ARBA00018313"/>
    </source>
</evidence>